<dbReference type="InterPro" id="IPR004045">
    <property type="entry name" value="Glutathione_S-Trfase_N"/>
</dbReference>
<organism evidence="2 3">
    <name type="scientific">Antrodiella citrinella</name>
    <dbReference type="NCBI Taxonomy" id="2447956"/>
    <lineage>
        <taxon>Eukaryota</taxon>
        <taxon>Fungi</taxon>
        <taxon>Dikarya</taxon>
        <taxon>Basidiomycota</taxon>
        <taxon>Agaricomycotina</taxon>
        <taxon>Agaricomycetes</taxon>
        <taxon>Polyporales</taxon>
        <taxon>Steccherinaceae</taxon>
        <taxon>Antrodiella</taxon>
    </lineage>
</organism>
<dbReference type="Gene3D" id="3.40.30.10">
    <property type="entry name" value="Glutaredoxin"/>
    <property type="match status" value="1"/>
</dbReference>
<proteinExistence type="predicted"/>
<feature type="domain" description="GST N-terminal" evidence="1">
    <location>
        <begin position="3"/>
        <end position="94"/>
    </location>
</feature>
<dbReference type="Gene3D" id="1.20.1050.10">
    <property type="match status" value="1"/>
</dbReference>
<keyword evidence="3" id="KW-1185">Reference proteome</keyword>
<dbReference type="InterPro" id="IPR036249">
    <property type="entry name" value="Thioredoxin-like_sf"/>
</dbReference>
<comment type="caution">
    <text evidence="2">The sequence shown here is derived from an EMBL/GenBank/DDBJ whole genome shotgun (WGS) entry which is preliminary data.</text>
</comment>
<evidence type="ECO:0000259" key="1">
    <source>
        <dbReference type="PROSITE" id="PS50404"/>
    </source>
</evidence>
<gene>
    <name evidence="2" type="ORF">EUX98_g3658</name>
</gene>
<accession>A0A4S4MVY3</accession>
<dbReference type="AlphaFoldDB" id="A0A4S4MVY3"/>
<reference evidence="2 3" key="1">
    <citation type="submission" date="2019-02" db="EMBL/GenBank/DDBJ databases">
        <title>Genome sequencing of the rare red list fungi Antrodiella citrinella (Flaviporus citrinellus).</title>
        <authorList>
            <person name="Buettner E."/>
            <person name="Kellner H."/>
        </authorList>
    </citation>
    <scope>NUCLEOTIDE SEQUENCE [LARGE SCALE GENOMIC DNA]</scope>
    <source>
        <strain evidence="2 3">DSM 108506</strain>
    </source>
</reference>
<dbReference type="InterPro" id="IPR054416">
    <property type="entry name" value="GST_UstS-like_C"/>
</dbReference>
<sequence>MENTVRPFTYFLRPLTVKFRFALNLKGLRYRTEWVEWADIETVCKEIGAPPTSTKKDGSPRYTLPVIYDPSTKTIISNSPKIADYLDATYPDTQPLFPPGTRGLQAAFRAAFTSGITSQLNDPLWSLTVLPECLNLSDRNSKVFRVAKEAEAGKKLEQVAPEGEVREAVLQQLEKNLLRAGSWYKANGDTPFIMGDIPIQSDLGIASCLLWVRQTVGRDTKEWARIVAFDDGRWGRFMQAVEKYTQVV</sequence>
<dbReference type="Pfam" id="PF13409">
    <property type="entry name" value="GST_N_2"/>
    <property type="match status" value="1"/>
</dbReference>
<dbReference type="EMBL" id="SGPM01000077">
    <property type="protein sequence ID" value="THH30524.1"/>
    <property type="molecule type" value="Genomic_DNA"/>
</dbReference>
<dbReference type="OrthoDB" id="4951845at2759"/>
<dbReference type="Proteomes" id="UP000308730">
    <property type="component" value="Unassembled WGS sequence"/>
</dbReference>
<name>A0A4S4MVY3_9APHY</name>
<evidence type="ECO:0000313" key="2">
    <source>
        <dbReference type="EMBL" id="THH30524.1"/>
    </source>
</evidence>
<dbReference type="SUPFAM" id="SSF52833">
    <property type="entry name" value="Thioredoxin-like"/>
    <property type="match status" value="1"/>
</dbReference>
<evidence type="ECO:0000313" key="3">
    <source>
        <dbReference type="Proteomes" id="UP000308730"/>
    </source>
</evidence>
<dbReference type="PROSITE" id="PS50404">
    <property type="entry name" value="GST_NTER"/>
    <property type="match status" value="1"/>
</dbReference>
<dbReference type="Pfam" id="PF22041">
    <property type="entry name" value="GST_C_7"/>
    <property type="match status" value="1"/>
</dbReference>
<protein>
    <recommendedName>
        <fullName evidence="1">GST N-terminal domain-containing protein</fullName>
    </recommendedName>
</protein>